<accession>A0A1S3NRB7</accession>
<sequence length="230" mass="25690">MFHGERAPLSTGGAGILPVNRTRSYGSLVQSNLSPVRQRRIEHQVQPGETLQGLALKYGVSMEQIKRANRLYTNDSIFLKKYLSIPVLSDYNSDANIGVDVTEEYSGQVQDSTIKKGSTQNGKSVNNSEKTQEEGTSEISPMNFLKRMDRMISQSKQAAVKRCQEGEERLTSLEAASTSKTTDRRFTRSNSATVVTSPRMHQQTILGAVPLTITKCTKKLREREDEIFEL</sequence>
<feature type="region of interest" description="Disordered" evidence="2">
    <location>
        <begin position="173"/>
        <end position="192"/>
    </location>
</feature>
<keyword evidence="4" id="KW-1185">Reference proteome</keyword>
<dbReference type="Gene3D" id="3.10.350.10">
    <property type="entry name" value="LysM domain"/>
    <property type="match status" value="1"/>
</dbReference>
<dbReference type="Bgee" id="ENSSSAG00000070846">
    <property type="expression patterns" value="Expressed in semen and 23 other cell types or tissues"/>
</dbReference>
<protein>
    <recommendedName>
        <fullName evidence="1">LysM and putative peptidoglycan-binding domain-containing protein 1</fullName>
    </recommendedName>
</protein>
<dbReference type="InterPro" id="IPR045030">
    <property type="entry name" value="LYSM1-4"/>
</dbReference>
<dbReference type="GeneID" id="106580919"/>
<feature type="region of interest" description="Disordered" evidence="2">
    <location>
        <begin position="106"/>
        <end position="141"/>
    </location>
</feature>
<dbReference type="Pfam" id="PF01476">
    <property type="entry name" value="LysM"/>
    <property type="match status" value="1"/>
</dbReference>
<dbReference type="STRING" id="8030.ENSSSAP00000090307"/>
<dbReference type="InterPro" id="IPR036779">
    <property type="entry name" value="LysM_dom_sf"/>
</dbReference>
<dbReference type="InterPro" id="IPR018392">
    <property type="entry name" value="LysM"/>
</dbReference>
<organism evidence="4 5">
    <name type="scientific">Salmo salar</name>
    <name type="common">Atlantic salmon</name>
    <dbReference type="NCBI Taxonomy" id="8030"/>
    <lineage>
        <taxon>Eukaryota</taxon>
        <taxon>Metazoa</taxon>
        <taxon>Chordata</taxon>
        <taxon>Craniata</taxon>
        <taxon>Vertebrata</taxon>
        <taxon>Euteleostomi</taxon>
        <taxon>Actinopterygii</taxon>
        <taxon>Neopterygii</taxon>
        <taxon>Teleostei</taxon>
        <taxon>Protacanthopterygii</taxon>
        <taxon>Salmoniformes</taxon>
        <taxon>Salmonidae</taxon>
        <taxon>Salmoninae</taxon>
        <taxon>Salmo</taxon>
    </lineage>
</organism>
<dbReference type="AlphaFoldDB" id="A0A1S3NRB7"/>
<feature type="domain" description="LysM" evidence="3">
    <location>
        <begin position="41"/>
        <end position="85"/>
    </location>
</feature>
<proteinExistence type="predicted"/>
<dbReference type="PROSITE" id="PS51782">
    <property type="entry name" value="LYSM"/>
    <property type="match status" value="1"/>
</dbReference>
<name>A0A1S3NRB7_SALSA</name>
<evidence type="ECO:0000259" key="3">
    <source>
        <dbReference type="PROSITE" id="PS51782"/>
    </source>
</evidence>
<dbReference type="PANTHER" id="PTHR20932">
    <property type="entry name" value="LYSM AND PUTATIVE PEPTIDOGLYCAN-BINDING DOMAIN-CONTAINING PROTEIN"/>
    <property type="match status" value="1"/>
</dbReference>
<evidence type="ECO:0000313" key="4">
    <source>
        <dbReference type="Proteomes" id="UP001652741"/>
    </source>
</evidence>
<evidence type="ECO:0000256" key="1">
    <source>
        <dbReference type="ARBA" id="ARBA00040996"/>
    </source>
</evidence>
<evidence type="ECO:0000256" key="2">
    <source>
        <dbReference type="SAM" id="MobiDB-lite"/>
    </source>
</evidence>
<dbReference type="CDD" id="cd00118">
    <property type="entry name" value="LysM"/>
    <property type="match status" value="1"/>
</dbReference>
<dbReference type="RefSeq" id="XP_014017954.2">
    <property type="nucleotide sequence ID" value="XM_014162479.2"/>
</dbReference>
<dbReference type="SUPFAM" id="SSF54106">
    <property type="entry name" value="LysM domain"/>
    <property type="match status" value="1"/>
</dbReference>
<evidence type="ECO:0000313" key="5">
    <source>
        <dbReference type="RefSeq" id="XP_014017954.2"/>
    </source>
</evidence>
<dbReference type="PANTHER" id="PTHR20932:SF2">
    <property type="entry name" value="AND PUTATIVE PEPTIDOGLYCAN-BINDING DOMAIN-CONTAINING PROTEIN 1-RELATED"/>
    <property type="match status" value="1"/>
</dbReference>
<dbReference type="SMART" id="SM00257">
    <property type="entry name" value="LysM"/>
    <property type="match status" value="1"/>
</dbReference>
<gene>
    <name evidence="5" type="primary">LOC106580919</name>
</gene>
<feature type="compositionally biased region" description="Polar residues" evidence="2">
    <location>
        <begin position="106"/>
        <end position="129"/>
    </location>
</feature>
<dbReference type="PaxDb" id="8030-ENSSSAP00000090307"/>
<dbReference type="Proteomes" id="UP001652741">
    <property type="component" value="Chromosome ssa02"/>
</dbReference>
<reference evidence="5" key="1">
    <citation type="submission" date="2025-08" db="UniProtKB">
        <authorList>
            <consortium name="RefSeq"/>
        </authorList>
    </citation>
    <scope>IDENTIFICATION</scope>
</reference>
<dbReference type="KEGG" id="sasa:106580919"/>